<feature type="region of interest" description="Disordered" evidence="1">
    <location>
        <begin position="1067"/>
        <end position="1112"/>
    </location>
</feature>
<evidence type="ECO:0000313" key="2">
    <source>
        <dbReference type="EMBL" id="KAF5382309.1"/>
    </source>
</evidence>
<reference evidence="2 3" key="1">
    <citation type="journal article" date="2020" name="ISME J.">
        <title>Uncovering the hidden diversity of litter-decomposition mechanisms in mushroom-forming fungi.</title>
        <authorList>
            <person name="Floudas D."/>
            <person name="Bentzer J."/>
            <person name="Ahren D."/>
            <person name="Johansson T."/>
            <person name="Persson P."/>
            <person name="Tunlid A."/>
        </authorList>
    </citation>
    <scope>NUCLEOTIDE SEQUENCE [LARGE SCALE GENOMIC DNA]</scope>
    <source>
        <strain evidence="2 3">CBS 406.79</strain>
    </source>
</reference>
<feature type="region of interest" description="Disordered" evidence="1">
    <location>
        <begin position="31"/>
        <end position="50"/>
    </location>
</feature>
<organism evidence="2 3">
    <name type="scientific">Collybiopsis confluens</name>
    <dbReference type="NCBI Taxonomy" id="2823264"/>
    <lineage>
        <taxon>Eukaryota</taxon>
        <taxon>Fungi</taxon>
        <taxon>Dikarya</taxon>
        <taxon>Basidiomycota</taxon>
        <taxon>Agaricomycotina</taxon>
        <taxon>Agaricomycetes</taxon>
        <taxon>Agaricomycetidae</taxon>
        <taxon>Agaricales</taxon>
        <taxon>Marasmiineae</taxon>
        <taxon>Omphalotaceae</taxon>
        <taxon>Collybiopsis</taxon>
    </lineage>
</organism>
<dbReference type="EMBL" id="JAACJN010000053">
    <property type="protein sequence ID" value="KAF5382309.1"/>
    <property type="molecule type" value="Genomic_DNA"/>
</dbReference>
<dbReference type="OrthoDB" id="2591260at2759"/>
<feature type="region of interest" description="Disordered" evidence="1">
    <location>
        <begin position="1"/>
        <end position="24"/>
    </location>
</feature>
<feature type="compositionally biased region" description="Acidic residues" evidence="1">
    <location>
        <begin position="1088"/>
        <end position="1097"/>
    </location>
</feature>
<gene>
    <name evidence="2" type="ORF">D9757_008473</name>
</gene>
<evidence type="ECO:0000313" key="3">
    <source>
        <dbReference type="Proteomes" id="UP000518752"/>
    </source>
</evidence>
<feature type="compositionally biased region" description="Low complexity" evidence="1">
    <location>
        <begin position="1098"/>
        <end position="1112"/>
    </location>
</feature>
<name>A0A8H5HFM6_9AGAR</name>
<keyword evidence="3" id="KW-1185">Reference proteome</keyword>
<feature type="region of interest" description="Disordered" evidence="1">
    <location>
        <begin position="166"/>
        <end position="192"/>
    </location>
</feature>
<protein>
    <submittedName>
        <fullName evidence="2">Uncharacterized protein</fullName>
    </submittedName>
</protein>
<accession>A0A8H5HFM6</accession>
<dbReference type="SUPFAM" id="SSF48371">
    <property type="entry name" value="ARM repeat"/>
    <property type="match status" value="1"/>
</dbReference>
<dbReference type="InterPro" id="IPR016024">
    <property type="entry name" value="ARM-type_fold"/>
</dbReference>
<dbReference type="Proteomes" id="UP000518752">
    <property type="component" value="Unassembled WGS sequence"/>
</dbReference>
<dbReference type="AlphaFoldDB" id="A0A8H5HFM6"/>
<evidence type="ECO:0000256" key="1">
    <source>
        <dbReference type="SAM" id="MobiDB-lite"/>
    </source>
</evidence>
<comment type="caution">
    <text evidence="2">The sequence shown here is derived from an EMBL/GenBank/DDBJ whole genome shotgun (WGS) entry which is preliminary data.</text>
</comment>
<feature type="compositionally biased region" description="Basic and acidic residues" evidence="1">
    <location>
        <begin position="10"/>
        <end position="19"/>
    </location>
</feature>
<feature type="compositionally biased region" description="Polar residues" evidence="1">
    <location>
        <begin position="31"/>
        <end position="40"/>
    </location>
</feature>
<feature type="compositionally biased region" description="Low complexity" evidence="1">
    <location>
        <begin position="1067"/>
        <end position="1079"/>
    </location>
</feature>
<proteinExistence type="predicted"/>
<sequence>MNLPTPPTTSHREEKENRAVDAGARNVAWSKQNQFHSLSTPAKGPSCSSARRMLPAKSILKPSQPLLPLPDLKTREETPAPSTPLNDFQYLQHPISHIVSPDSTITDLIRAYSALTARIRPYVTEETDSTVPLFEPLRANRDALGTSICRDLKRALEDPIGNVDVEEEEKLQKEHKLPSPTKSPKKKKKRGMTAEQAKYARDLCTITHAVLKFLGLVLSLPIHRIFTDQQLTQILGGIIDIPMCPELPTPNGRKTYALAICVIQSLCLPANVLSPVSDSIAYVLGRGIDGELGKEGKKGSASDGFKAIHDLALHNPPVFVPAFRHLLDSILHNILSPSLNLRIQATHALGGLAYASTTLPISQVHKDLSTWVVEYLLASPKRVSPSKKSGSPTPATQESDICRTLRTTLNVEDPVHVTHGPVWALHVLGSFIVLLGSAFRTDVRVCRAISSLLILTLRHKKVSVRKLACVVWRMVVWSWHQYILPSPADGDGGPKRPAASQSQWGLIETVLTWGVGVGTCYAIVGSELGSVELVRLDRIFTLMVNKNEEARNDVLQCIIQLVDFERQQQKQKQEQVDWELDKLLSPSFMSGMGDILAVEFQDLSRSVSIIRTELPDVRDLRGLTREELVELGTMGLFLDQWSSAISMRNGQHNNEDLLLETWDAMLKTVMTLAEAGGEDAEATAMQKLVAALYDSLRTSPEERRSSDSKSDRSSTQEQFDLAKSLRVVRRAWISLSQVGPARQLEDYASQLLARLIEFEDELGEMQVDVREEWAGLCVELVLASADAMDSLSLFWKNVDSTWSWSADVQSVVWTKFVQVWQESRQDNWDAAIVLISAPFCGQNAWNLSDDELSTWERFLTFIVNQGCDNGCDAVTIMDTIARRLQRKCNPTFTCLVRIADMLMSHLETQFMEITALPENVVDFIADSLNQSYPPAPSTGLFASWMMRSLGRLINVCPDALYLDFIDSLQDSLILWITDESSAATECYDDIVTCYENLLLRLVDVHPEAEQYMGRFAPILNAMFNGPSKAVSAYDAFDVFWHTTHTVFEAMDICLWPVKIREYIYGTPAESSSSSAPATSQKESGVREEAEEQEDFDSEITSTEASIGGSSSASALALVPTPGLFSIRFSFT</sequence>
<feature type="region of interest" description="Disordered" evidence="1">
    <location>
        <begin position="61"/>
        <end position="86"/>
    </location>
</feature>